<evidence type="ECO:0000313" key="3">
    <source>
        <dbReference type="Proteomes" id="UP000324222"/>
    </source>
</evidence>
<evidence type="ECO:0000313" key="2">
    <source>
        <dbReference type="EMBL" id="MPC47987.1"/>
    </source>
</evidence>
<evidence type="ECO:0000256" key="1">
    <source>
        <dbReference type="SAM" id="MobiDB-lite"/>
    </source>
</evidence>
<comment type="caution">
    <text evidence="2">The sequence shown here is derived from an EMBL/GenBank/DDBJ whole genome shotgun (WGS) entry which is preliminary data.</text>
</comment>
<dbReference type="Proteomes" id="UP000324222">
    <property type="component" value="Unassembled WGS sequence"/>
</dbReference>
<dbReference type="OrthoDB" id="190835at2759"/>
<dbReference type="AlphaFoldDB" id="A0A5B7FRJ2"/>
<organism evidence="2 3">
    <name type="scientific">Portunus trituberculatus</name>
    <name type="common">Swimming crab</name>
    <name type="synonym">Neptunus trituberculatus</name>
    <dbReference type="NCBI Taxonomy" id="210409"/>
    <lineage>
        <taxon>Eukaryota</taxon>
        <taxon>Metazoa</taxon>
        <taxon>Ecdysozoa</taxon>
        <taxon>Arthropoda</taxon>
        <taxon>Crustacea</taxon>
        <taxon>Multicrustacea</taxon>
        <taxon>Malacostraca</taxon>
        <taxon>Eumalacostraca</taxon>
        <taxon>Eucarida</taxon>
        <taxon>Decapoda</taxon>
        <taxon>Pleocyemata</taxon>
        <taxon>Brachyura</taxon>
        <taxon>Eubrachyura</taxon>
        <taxon>Portunoidea</taxon>
        <taxon>Portunidae</taxon>
        <taxon>Portuninae</taxon>
        <taxon>Portunus</taxon>
    </lineage>
</organism>
<name>A0A5B7FRJ2_PORTR</name>
<keyword evidence="3" id="KW-1185">Reference proteome</keyword>
<protein>
    <submittedName>
        <fullName evidence="2">Uncharacterized protein</fullName>
    </submittedName>
</protein>
<sequence>MESSGGNMSELDPEPSIDPSTPRRVRAFAGTTVFMPCIVNNLGQRSVRSRWRKGGEKKDGKVQLGMVSVAVLVVGLAVV</sequence>
<gene>
    <name evidence="2" type="ORF">E2C01_041749</name>
</gene>
<accession>A0A5B7FRJ2</accession>
<proteinExistence type="predicted"/>
<feature type="region of interest" description="Disordered" evidence="1">
    <location>
        <begin position="1"/>
        <end position="22"/>
    </location>
</feature>
<dbReference type="EMBL" id="VSRR010008041">
    <property type="protein sequence ID" value="MPC47987.1"/>
    <property type="molecule type" value="Genomic_DNA"/>
</dbReference>
<reference evidence="2 3" key="1">
    <citation type="submission" date="2019-05" db="EMBL/GenBank/DDBJ databases">
        <title>Another draft genome of Portunus trituberculatus and its Hox gene families provides insights of decapod evolution.</title>
        <authorList>
            <person name="Jeong J.-H."/>
            <person name="Song I."/>
            <person name="Kim S."/>
            <person name="Choi T."/>
            <person name="Kim D."/>
            <person name="Ryu S."/>
            <person name="Kim W."/>
        </authorList>
    </citation>
    <scope>NUCLEOTIDE SEQUENCE [LARGE SCALE GENOMIC DNA]</scope>
    <source>
        <tissue evidence="2">Muscle</tissue>
    </source>
</reference>